<dbReference type="Proteomes" id="UP000507245">
    <property type="component" value="Unassembled WGS sequence"/>
</dbReference>
<dbReference type="AlphaFoldDB" id="A0A6J5XPG1"/>
<dbReference type="EMBL" id="CAEKKB010000006">
    <property type="protein sequence ID" value="CAB4315529.1"/>
    <property type="molecule type" value="Genomic_DNA"/>
</dbReference>
<protein>
    <submittedName>
        <fullName evidence="1">Uncharacterized protein</fullName>
    </submittedName>
</protein>
<sequence length="86" mass="10166">MAWGGRSWGAVGIWSRNSWVGEDVVGSWLWVWKRFGECDLGNRGLEVGKVAWVWRLTRWCVVELKERKRGEKSGDNWDRRGRWCLN</sequence>
<dbReference type="OrthoDB" id="10491058at2759"/>
<proteinExistence type="predicted"/>
<keyword evidence="2" id="KW-1185">Reference proteome</keyword>
<evidence type="ECO:0000313" key="2">
    <source>
        <dbReference type="Proteomes" id="UP000507245"/>
    </source>
</evidence>
<name>A0A6J5XPG1_PRUAR</name>
<organism evidence="1 2">
    <name type="scientific">Prunus armeniaca</name>
    <name type="common">Apricot</name>
    <name type="synonym">Armeniaca vulgaris</name>
    <dbReference type="NCBI Taxonomy" id="36596"/>
    <lineage>
        <taxon>Eukaryota</taxon>
        <taxon>Viridiplantae</taxon>
        <taxon>Streptophyta</taxon>
        <taxon>Embryophyta</taxon>
        <taxon>Tracheophyta</taxon>
        <taxon>Spermatophyta</taxon>
        <taxon>Magnoliopsida</taxon>
        <taxon>eudicotyledons</taxon>
        <taxon>Gunneridae</taxon>
        <taxon>Pentapetalae</taxon>
        <taxon>rosids</taxon>
        <taxon>fabids</taxon>
        <taxon>Rosales</taxon>
        <taxon>Rosaceae</taxon>
        <taxon>Amygdaloideae</taxon>
        <taxon>Amygdaleae</taxon>
        <taxon>Prunus</taxon>
    </lineage>
</organism>
<reference evidence="2" key="1">
    <citation type="journal article" date="2020" name="Genome Biol.">
        <title>Gamete binning: chromosome-level and haplotype-resolved genome assembly enabled by high-throughput single-cell sequencing of gamete genomes.</title>
        <authorList>
            <person name="Campoy J.A."/>
            <person name="Sun H."/>
            <person name="Goel M."/>
            <person name="Jiao W.-B."/>
            <person name="Folz-Donahue K."/>
            <person name="Wang N."/>
            <person name="Rubio M."/>
            <person name="Liu C."/>
            <person name="Kukat C."/>
            <person name="Ruiz D."/>
            <person name="Huettel B."/>
            <person name="Schneeberger K."/>
        </authorList>
    </citation>
    <scope>NUCLEOTIDE SEQUENCE [LARGE SCALE GENOMIC DNA]</scope>
    <source>
        <strain evidence="2">cv. Rojo Pasion</strain>
    </source>
</reference>
<gene>
    <name evidence="1" type="ORF">ORAREDHAP_LOCUS40255</name>
</gene>
<evidence type="ECO:0000313" key="1">
    <source>
        <dbReference type="EMBL" id="CAB4315529.1"/>
    </source>
</evidence>
<accession>A0A6J5XPG1</accession>